<evidence type="ECO:0000313" key="2">
    <source>
        <dbReference type="EMBL" id="QDT65464.1"/>
    </source>
</evidence>
<dbReference type="KEGG" id="chya:V22_27170"/>
<protein>
    <recommendedName>
        <fullName evidence="4">Thiol-disulfide oxidoreductase DCC</fullName>
    </recommendedName>
</protein>
<keyword evidence="3" id="KW-1185">Reference proteome</keyword>
<keyword evidence="1" id="KW-0812">Transmembrane</keyword>
<dbReference type="GO" id="GO:0015035">
    <property type="term" value="F:protein-disulfide reductase activity"/>
    <property type="evidence" value="ECO:0007669"/>
    <property type="project" value="InterPro"/>
</dbReference>
<evidence type="ECO:0000313" key="3">
    <source>
        <dbReference type="Proteomes" id="UP000319976"/>
    </source>
</evidence>
<accession>A0A517TAR8</accession>
<dbReference type="Pfam" id="PF04134">
    <property type="entry name" value="DCC1-like"/>
    <property type="match status" value="1"/>
</dbReference>
<dbReference type="InterPro" id="IPR007263">
    <property type="entry name" value="DCC1-like"/>
</dbReference>
<dbReference type="RefSeq" id="WP_231734019.1">
    <property type="nucleotide sequence ID" value="NZ_CP036316.1"/>
</dbReference>
<dbReference type="AlphaFoldDB" id="A0A517TAR8"/>
<dbReference type="Proteomes" id="UP000319976">
    <property type="component" value="Chromosome"/>
</dbReference>
<reference evidence="2 3" key="1">
    <citation type="submission" date="2019-02" db="EMBL/GenBank/DDBJ databases">
        <title>Deep-cultivation of Planctomycetes and their phenomic and genomic characterization uncovers novel biology.</title>
        <authorList>
            <person name="Wiegand S."/>
            <person name="Jogler M."/>
            <person name="Boedeker C."/>
            <person name="Pinto D."/>
            <person name="Vollmers J."/>
            <person name="Rivas-Marin E."/>
            <person name="Kohn T."/>
            <person name="Peeters S.H."/>
            <person name="Heuer A."/>
            <person name="Rast P."/>
            <person name="Oberbeckmann S."/>
            <person name="Bunk B."/>
            <person name="Jeske O."/>
            <person name="Meyerdierks A."/>
            <person name="Storesund J.E."/>
            <person name="Kallscheuer N."/>
            <person name="Luecker S."/>
            <person name="Lage O.M."/>
            <person name="Pohl T."/>
            <person name="Merkel B.J."/>
            <person name="Hornburger P."/>
            <person name="Mueller R.-W."/>
            <person name="Bruemmer F."/>
            <person name="Labrenz M."/>
            <person name="Spormann A.M."/>
            <person name="Op den Camp H."/>
            <person name="Overmann J."/>
            <person name="Amann R."/>
            <person name="Jetten M.S.M."/>
            <person name="Mascher T."/>
            <person name="Medema M.H."/>
            <person name="Devos D.P."/>
            <person name="Kaster A.-K."/>
            <person name="Ovreas L."/>
            <person name="Rohde M."/>
            <person name="Galperin M.Y."/>
            <person name="Jogler C."/>
        </authorList>
    </citation>
    <scope>NUCLEOTIDE SEQUENCE [LARGE SCALE GENOMIC DNA]</scope>
    <source>
        <strain evidence="2 3">V22</strain>
    </source>
</reference>
<dbReference type="PANTHER" id="PTHR33639">
    <property type="entry name" value="THIOL-DISULFIDE OXIDOREDUCTASE DCC"/>
    <property type="match status" value="1"/>
</dbReference>
<name>A0A517TAR8_9PLAN</name>
<organism evidence="2 3">
    <name type="scientific">Calycomorphotria hydatis</name>
    <dbReference type="NCBI Taxonomy" id="2528027"/>
    <lineage>
        <taxon>Bacteria</taxon>
        <taxon>Pseudomonadati</taxon>
        <taxon>Planctomycetota</taxon>
        <taxon>Planctomycetia</taxon>
        <taxon>Planctomycetales</taxon>
        <taxon>Planctomycetaceae</taxon>
        <taxon>Calycomorphotria</taxon>
    </lineage>
</organism>
<dbReference type="InterPro" id="IPR052927">
    <property type="entry name" value="DCC_oxidoreductase"/>
</dbReference>
<dbReference type="EMBL" id="CP036316">
    <property type="protein sequence ID" value="QDT65464.1"/>
    <property type="molecule type" value="Genomic_DNA"/>
</dbReference>
<dbReference type="PANTHER" id="PTHR33639:SF2">
    <property type="entry name" value="DUF393 DOMAIN-CONTAINING PROTEIN"/>
    <property type="match status" value="1"/>
</dbReference>
<proteinExistence type="predicted"/>
<sequence>MTETLAPADMESENAAGTTSATEAERILYFDGVCGMCNSFVDFVIRRDPGGKIVFAPLQGETAAEKLPHEWTSDMQSVVYTLDGHNYRQSPAVVRVLWTLGGVWGFFGWLLWLVPLPLRNLGYGWVARVRYRLFGKKEACRMPTPEERNRFLP</sequence>
<feature type="transmembrane region" description="Helical" evidence="1">
    <location>
        <begin position="92"/>
        <end position="114"/>
    </location>
</feature>
<evidence type="ECO:0000256" key="1">
    <source>
        <dbReference type="SAM" id="Phobius"/>
    </source>
</evidence>
<gene>
    <name evidence="2" type="ORF">V22_27170</name>
</gene>
<keyword evidence="1" id="KW-1133">Transmembrane helix</keyword>
<keyword evidence="1" id="KW-0472">Membrane</keyword>
<evidence type="ECO:0008006" key="4">
    <source>
        <dbReference type="Google" id="ProtNLM"/>
    </source>
</evidence>